<organism evidence="2 3">
    <name type="scientific">Allosphingosinicella indica</name>
    <dbReference type="NCBI Taxonomy" id="941907"/>
    <lineage>
        <taxon>Bacteria</taxon>
        <taxon>Pseudomonadati</taxon>
        <taxon>Pseudomonadota</taxon>
        <taxon>Alphaproteobacteria</taxon>
        <taxon>Sphingomonadales</taxon>
        <taxon>Sphingomonadaceae</taxon>
        <taxon>Allosphingosinicella</taxon>
    </lineage>
</organism>
<name>A0A1X7G087_9SPHN</name>
<keyword evidence="3" id="KW-1185">Reference proteome</keyword>
<dbReference type="EMBL" id="LT840185">
    <property type="protein sequence ID" value="SMF61762.1"/>
    <property type="molecule type" value="Genomic_DNA"/>
</dbReference>
<gene>
    <name evidence="2" type="ORF">SAMN06295910_0755</name>
</gene>
<keyword evidence="1" id="KW-1133">Transmembrane helix</keyword>
<keyword evidence="1" id="KW-0472">Membrane</keyword>
<accession>A0A1X7G087</accession>
<keyword evidence="1" id="KW-0812">Transmembrane</keyword>
<reference evidence="3" key="1">
    <citation type="submission" date="2017-04" db="EMBL/GenBank/DDBJ databases">
        <authorList>
            <person name="Varghese N."/>
            <person name="Submissions S."/>
        </authorList>
    </citation>
    <scope>NUCLEOTIDE SEQUENCE [LARGE SCALE GENOMIC DNA]</scope>
    <source>
        <strain evidence="3">Dd16</strain>
    </source>
</reference>
<protein>
    <submittedName>
        <fullName evidence="2">Uncharacterized protein</fullName>
    </submittedName>
</protein>
<evidence type="ECO:0000313" key="2">
    <source>
        <dbReference type="EMBL" id="SMF61762.1"/>
    </source>
</evidence>
<dbReference type="AlphaFoldDB" id="A0A1X7G087"/>
<dbReference type="RefSeq" id="WP_167737898.1">
    <property type="nucleotide sequence ID" value="NZ_LT840185.1"/>
</dbReference>
<sequence>MQSAGSFLAAAIIAGAVGGVIVGQPSIGFLVGTAAGIVVVTLYWLRDRKRQR</sequence>
<feature type="transmembrane region" description="Helical" evidence="1">
    <location>
        <begin position="28"/>
        <end position="45"/>
    </location>
</feature>
<dbReference type="STRING" id="941907.SAMN06295910_0755"/>
<evidence type="ECO:0000256" key="1">
    <source>
        <dbReference type="SAM" id="Phobius"/>
    </source>
</evidence>
<dbReference type="Proteomes" id="UP000192934">
    <property type="component" value="Chromosome I"/>
</dbReference>
<evidence type="ECO:0000313" key="3">
    <source>
        <dbReference type="Proteomes" id="UP000192934"/>
    </source>
</evidence>
<proteinExistence type="predicted"/>